<accession>A0AAN5CDY0</accession>
<gene>
    <name evidence="1" type="ORF">PMAYCL1PPCAC_08301</name>
</gene>
<protein>
    <submittedName>
        <fullName evidence="1">Uncharacterized protein</fullName>
    </submittedName>
</protein>
<comment type="caution">
    <text evidence="1">The sequence shown here is derived from an EMBL/GenBank/DDBJ whole genome shotgun (WGS) entry which is preliminary data.</text>
</comment>
<feature type="non-terminal residue" evidence="1">
    <location>
        <position position="1"/>
    </location>
</feature>
<evidence type="ECO:0000313" key="2">
    <source>
        <dbReference type="Proteomes" id="UP001328107"/>
    </source>
</evidence>
<dbReference type="AlphaFoldDB" id="A0AAN5CDY0"/>
<dbReference type="Proteomes" id="UP001328107">
    <property type="component" value="Unassembled WGS sequence"/>
</dbReference>
<proteinExistence type="predicted"/>
<sequence>GTLQDKARLTVLSSKDSRAYFCVDHLANDGNTIPQALSSQPSRPLDYPFLDNISTEGMEQGNEKGEEPLRSHFSGKPWKVIEKCCICGELTYAQCETPGDPKERAAFLEKLGLRTIGDLLKYGVSNSGK</sequence>
<dbReference type="EMBL" id="BTRK01000002">
    <property type="protein sequence ID" value="GMR38106.1"/>
    <property type="molecule type" value="Genomic_DNA"/>
</dbReference>
<name>A0AAN5CDY0_9BILA</name>
<evidence type="ECO:0000313" key="1">
    <source>
        <dbReference type="EMBL" id="GMR38106.1"/>
    </source>
</evidence>
<keyword evidence="2" id="KW-1185">Reference proteome</keyword>
<organism evidence="1 2">
    <name type="scientific">Pristionchus mayeri</name>
    <dbReference type="NCBI Taxonomy" id="1317129"/>
    <lineage>
        <taxon>Eukaryota</taxon>
        <taxon>Metazoa</taxon>
        <taxon>Ecdysozoa</taxon>
        <taxon>Nematoda</taxon>
        <taxon>Chromadorea</taxon>
        <taxon>Rhabditida</taxon>
        <taxon>Rhabditina</taxon>
        <taxon>Diplogasteromorpha</taxon>
        <taxon>Diplogasteroidea</taxon>
        <taxon>Neodiplogasteridae</taxon>
        <taxon>Pristionchus</taxon>
    </lineage>
</organism>
<reference evidence="2" key="1">
    <citation type="submission" date="2022-10" db="EMBL/GenBank/DDBJ databases">
        <title>Genome assembly of Pristionchus species.</title>
        <authorList>
            <person name="Yoshida K."/>
            <person name="Sommer R.J."/>
        </authorList>
    </citation>
    <scope>NUCLEOTIDE SEQUENCE [LARGE SCALE GENOMIC DNA]</scope>
    <source>
        <strain evidence="2">RS5460</strain>
    </source>
</reference>